<keyword evidence="9" id="KW-1185">Reference proteome</keyword>
<dbReference type="EMBL" id="JAURUD010000001">
    <property type="protein sequence ID" value="MDP9684995.1"/>
    <property type="molecule type" value="Genomic_DNA"/>
</dbReference>
<name>A0ABT9LN92_STRGD</name>
<reference evidence="8 9" key="1">
    <citation type="submission" date="2023-07" db="EMBL/GenBank/DDBJ databases">
        <title>Sequencing the genomes of 1000 actinobacteria strains.</title>
        <authorList>
            <person name="Klenk H.-P."/>
        </authorList>
    </citation>
    <scope>NUCLEOTIDE SEQUENCE [LARGE SCALE GENOMIC DNA]</scope>
    <source>
        <strain evidence="8 9">DSM 40229</strain>
    </source>
</reference>
<evidence type="ECO:0000256" key="1">
    <source>
        <dbReference type="ARBA" id="ARBA00004651"/>
    </source>
</evidence>
<evidence type="ECO:0000256" key="6">
    <source>
        <dbReference type="SAM" id="Phobius"/>
    </source>
</evidence>
<comment type="subcellular location">
    <subcellularLocation>
        <location evidence="1">Cell membrane</location>
        <topology evidence="1">Multi-pass membrane protein</topology>
    </subcellularLocation>
</comment>
<dbReference type="InterPro" id="IPR011701">
    <property type="entry name" value="MFS"/>
</dbReference>
<dbReference type="PROSITE" id="PS50850">
    <property type="entry name" value="MFS"/>
    <property type="match status" value="1"/>
</dbReference>
<dbReference type="Gene3D" id="1.20.1250.20">
    <property type="entry name" value="MFS general substrate transporter like domains"/>
    <property type="match status" value="1"/>
</dbReference>
<sequence length="364" mass="36888">MNLMVLAKVLWAPLVDRYGRRPRGHYRTWLAVTQPSIAALLLALAAVDVTGDFTLLMAMACLLGALIGTQDIATDGLAVRLIDPDDRGRANALQVGAGFAGAAVGGAGLLALAEHAGWSWSVVALAGVCLLPMAVLHRIAETVESSSPSASAARPGRRAVRSLVRQPGVAVWAGVLVPLVWMGIMLPQALIPPLLVDRGWPLGRIGLLTVLLGGAAGIAGASVTGRLVARLGRGRVLLMGCAGQLAATGVLLAVAVGAQGAVAVAALGLARGALNTVIFTVFMDFCRPATAGTDFTLLSAWGFAVAVAAQSAGPPLAGAVGYGAAVAVAGMMTAVALVWARALYGREAPDSPSEGAEHAVQDAR</sequence>
<protein>
    <submittedName>
        <fullName evidence="8">MFS family permease</fullName>
    </submittedName>
</protein>
<evidence type="ECO:0000256" key="4">
    <source>
        <dbReference type="ARBA" id="ARBA00022989"/>
    </source>
</evidence>
<feature type="transmembrane region" description="Helical" evidence="6">
    <location>
        <begin position="262"/>
        <end position="283"/>
    </location>
</feature>
<keyword evidence="3 6" id="KW-0812">Transmembrane</keyword>
<feature type="transmembrane region" description="Helical" evidence="6">
    <location>
        <begin position="93"/>
        <end position="112"/>
    </location>
</feature>
<keyword evidence="5 6" id="KW-0472">Membrane</keyword>
<feature type="transmembrane region" description="Helical" evidence="6">
    <location>
        <begin position="169"/>
        <end position="190"/>
    </location>
</feature>
<dbReference type="InterPro" id="IPR036259">
    <property type="entry name" value="MFS_trans_sf"/>
</dbReference>
<comment type="caution">
    <text evidence="8">The sequence shown here is derived from an EMBL/GenBank/DDBJ whole genome shotgun (WGS) entry which is preliminary data.</text>
</comment>
<evidence type="ECO:0000313" key="8">
    <source>
        <dbReference type="EMBL" id="MDP9684995.1"/>
    </source>
</evidence>
<keyword evidence="2" id="KW-0813">Transport</keyword>
<feature type="transmembrane region" description="Helical" evidence="6">
    <location>
        <begin position="202"/>
        <end position="224"/>
    </location>
</feature>
<organism evidence="8 9">
    <name type="scientific">Streptomyces griseoviridis</name>
    <dbReference type="NCBI Taxonomy" id="45398"/>
    <lineage>
        <taxon>Bacteria</taxon>
        <taxon>Bacillati</taxon>
        <taxon>Actinomycetota</taxon>
        <taxon>Actinomycetes</taxon>
        <taxon>Kitasatosporales</taxon>
        <taxon>Streptomycetaceae</taxon>
        <taxon>Streptomyces</taxon>
    </lineage>
</organism>
<feature type="transmembrane region" description="Helical" evidence="6">
    <location>
        <begin position="53"/>
        <end position="73"/>
    </location>
</feature>
<feature type="transmembrane region" description="Helical" evidence="6">
    <location>
        <begin position="295"/>
        <end position="313"/>
    </location>
</feature>
<evidence type="ECO:0000256" key="2">
    <source>
        <dbReference type="ARBA" id="ARBA00022448"/>
    </source>
</evidence>
<dbReference type="Pfam" id="PF07690">
    <property type="entry name" value="MFS_1"/>
    <property type="match status" value="1"/>
</dbReference>
<evidence type="ECO:0000256" key="3">
    <source>
        <dbReference type="ARBA" id="ARBA00022692"/>
    </source>
</evidence>
<feature type="transmembrane region" description="Helical" evidence="6">
    <location>
        <begin position="28"/>
        <end position="47"/>
    </location>
</feature>
<feature type="transmembrane region" description="Helical" evidence="6">
    <location>
        <begin position="319"/>
        <end position="340"/>
    </location>
</feature>
<dbReference type="Proteomes" id="UP001231675">
    <property type="component" value="Unassembled WGS sequence"/>
</dbReference>
<feature type="transmembrane region" description="Helical" evidence="6">
    <location>
        <begin position="236"/>
        <end position="256"/>
    </location>
</feature>
<gene>
    <name evidence="8" type="ORF">J2S47_005497</name>
</gene>
<evidence type="ECO:0000313" key="9">
    <source>
        <dbReference type="Proteomes" id="UP001231675"/>
    </source>
</evidence>
<proteinExistence type="predicted"/>
<dbReference type="InterPro" id="IPR020846">
    <property type="entry name" value="MFS_dom"/>
</dbReference>
<keyword evidence="4 6" id="KW-1133">Transmembrane helix</keyword>
<evidence type="ECO:0000256" key="5">
    <source>
        <dbReference type="ARBA" id="ARBA00023136"/>
    </source>
</evidence>
<feature type="transmembrane region" description="Helical" evidence="6">
    <location>
        <begin position="118"/>
        <end position="136"/>
    </location>
</feature>
<dbReference type="InterPro" id="IPR004752">
    <property type="entry name" value="AmpG_permease/AT-1"/>
</dbReference>
<dbReference type="PANTHER" id="PTHR12778:SF10">
    <property type="entry name" value="MAJOR FACILITATOR SUPERFAMILY DOMAIN-CONTAINING PROTEIN 3"/>
    <property type="match status" value="1"/>
</dbReference>
<dbReference type="SUPFAM" id="SSF103473">
    <property type="entry name" value="MFS general substrate transporter"/>
    <property type="match status" value="1"/>
</dbReference>
<evidence type="ECO:0000259" key="7">
    <source>
        <dbReference type="PROSITE" id="PS50850"/>
    </source>
</evidence>
<feature type="domain" description="Major facilitator superfamily (MFS) profile" evidence="7">
    <location>
        <begin position="1"/>
        <end position="348"/>
    </location>
</feature>
<dbReference type="PANTHER" id="PTHR12778">
    <property type="entry name" value="SOLUTE CARRIER FAMILY 33 ACETYL-COA TRANSPORTER -RELATED"/>
    <property type="match status" value="1"/>
</dbReference>
<accession>A0ABT9LN92</accession>